<name>A0A7Y9LR99_9MICC</name>
<evidence type="ECO:0000259" key="5">
    <source>
        <dbReference type="PROSITE" id="PS51186"/>
    </source>
</evidence>
<dbReference type="GO" id="GO:0030649">
    <property type="term" value="P:aminoglycoside antibiotic catabolic process"/>
    <property type="evidence" value="ECO:0007669"/>
    <property type="project" value="TreeGrafter"/>
</dbReference>
<dbReference type="InterPro" id="IPR051554">
    <property type="entry name" value="Acetyltransferase_Eis"/>
</dbReference>
<feature type="active site" description="Proton acceptor; via carboxylate" evidence="4">
    <location>
        <position position="431"/>
    </location>
</feature>
<comment type="similarity">
    <text evidence="1 4">Belongs to the acetyltransferase Eis family.</text>
</comment>
<keyword evidence="3 4" id="KW-0012">Acyltransferase</keyword>
<sequence length="431" mass="48414">MSFDELYEIRRFPAARKGEPGYEQAVEWIRAVNRGFHQPKRSEEQIESALKVRIVDRREQTGVYQRQAVAPHSFGAEAPVATFGTLRKEVNIGFGRMLLAQLVTAVTVRASHRRRGILSRVMHEDLQRAKQDGLALAALNASEAVIYRRFGFGVATKERHIKVDVGPRFSLRHRPIGTVEGVPRQVLLDLAPEVFSHQHVRSPGSIDRQESYRYQAAGFGPWAIDEDENVLSALHYDVDGQVDGYVSYLFQGWDSKPQTMSIIDLAAANDGAYLELWRYLASLDLVEQIEWSKAPNDDPLEWALEDRRCLQVQEEKDMLWLRVLDVAQALEARKYSADGELSLRVEDRLGLSAGNFVLTVQQGEPHVRLEAGERSVDLSLDIAELASIYLGGVLPSTLLAAGQLTEHTPGSVLLAQRMFALERTPFCATHF</sequence>
<evidence type="ECO:0000313" key="6">
    <source>
        <dbReference type="EMBL" id="NYE94136.1"/>
    </source>
</evidence>
<evidence type="ECO:0000256" key="1">
    <source>
        <dbReference type="ARBA" id="ARBA00009213"/>
    </source>
</evidence>
<dbReference type="NCBIfam" id="NF002369">
    <property type="entry name" value="PRK01346.1-6"/>
    <property type="match status" value="1"/>
</dbReference>
<evidence type="ECO:0000256" key="4">
    <source>
        <dbReference type="HAMAP-Rule" id="MF_01812"/>
    </source>
</evidence>
<keyword evidence="2 4" id="KW-0808">Transferase</keyword>
<comment type="caution">
    <text evidence="6">The sequence shown here is derived from an EMBL/GenBank/DDBJ whole genome shotgun (WGS) entry which is preliminary data.</text>
</comment>
<dbReference type="HAMAP" id="MF_01812">
    <property type="entry name" value="Eis"/>
    <property type="match status" value="1"/>
</dbReference>
<evidence type="ECO:0000313" key="7">
    <source>
        <dbReference type="Proteomes" id="UP000521748"/>
    </source>
</evidence>
<dbReference type="PANTHER" id="PTHR37817:SF1">
    <property type="entry name" value="N-ACETYLTRANSFERASE EIS"/>
    <property type="match status" value="1"/>
</dbReference>
<organism evidence="6 7">
    <name type="scientific">Psychromicrobium silvestre</name>
    <dbReference type="NCBI Taxonomy" id="1645614"/>
    <lineage>
        <taxon>Bacteria</taxon>
        <taxon>Bacillati</taxon>
        <taxon>Actinomycetota</taxon>
        <taxon>Actinomycetes</taxon>
        <taxon>Micrococcales</taxon>
        <taxon>Micrococcaceae</taxon>
        <taxon>Psychromicrobium</taxon>
    </lineage>
</organism>
<dbReference type="Pfam" id="PF13530">
    <property type="entry name" value="SCP2_2"/>
    <property type="match status" value="1"/>
</dbReference>
<dbReference type="InterPro" id="IPR016181">
    <property type="entry name" value="Acyl_CoA_acyltransferase"/>
</dbReference>
<dbReference type="InterPro" id="IPR000182">
    <property type="entry name" value="GNAT_dom"/>
</dbReference>
<proteinExistence type="inferred from homology"/>
<dbReference type="GO" id="GO:0034069">
    <property type="term" value="F:aminoglycoside N-acetyltransferase activity"/>
    <property type="evidence" value="ECO:0007669"/>
    <property type="project" value="TreeGrafter"/>
</dbReference>
<evidence type="ECO:0000256" key="3">
    <source>
        <dbReference type="ARBA" id="ARBA00023315"/>
    </source>
</evidence>
<dbReference type="Pfam" id="PF13527">
    <property type="entry name" value="Acetyltransf_9"/>
    <property type="match status" value="1"/>
</dbReference>
<gene>
    <name evidence="6" type="ORF">FHU41_000357</name>
</gene>
<dbReference type="Proteomes" id="UP000521748">
    <property type="component" value="Unassembled WGS sequence"/>
</dbReference>
<feature type="binding site" evidence="4">
    <location>
        <begin position="114"/>
        <end position="119"/>
    </location>
    <ligand>
        <name>acetyl-CoA</name>
        <dbReference type="ChEBI" id="CHEBI:57288"/>
    </ligand>
</feature>
<dbReference type="RefSeq" id="WP_179387939.1">
    <property type="nucleotide sequence ID" value="NZ_JACBYQ010000001.1"/>
</dbReference>
<dbReference type="Gene3D" id="3.40.630.30">
    <property type="match status" value="2"/>
</dbReference>
<dbReference type="InterPro" id="IPR041380">
    <property type="entry name" value="Acetyltransf_17"/>
</dbReference>
<dbReference type="AlphaFoldDB" id="A0A7Y9LR99"/>
<evidence type="ECO:0000256" key="2">
    <source>
        <dbReference type="ARBA" id="ARBA00022679"/>
    </source>
</evidence>
<feature type="active site" description="Proton donor" evidence="4">
    <location>
        <position position="147"/>
    </location>
</feature>
<feature type="binding site" evidence="4">
    <location>
        <begin position="142"/>
        <end position="143"/>
    </location>
    <ligand>
        <name>acetyl-CoA</name>
        <dbReference type="ChEBI" id="CHEBI:57288"/>
    </ligand>
</feature>
<dbReference type="Pfam" id="PF17668">
    <property type="entry name" value="Acetyltransf_17"/>
    <property type="match status" value="1"/>
</dbReference>
<feature type="domain" description="N-acetyltransferase" evidence="5">
    <location>
        <begin position="36"/>
        <end position="172"/>
    </location>
</feature>
<protein>
    <submittedName>
        <fullName evidence="6">Putative acetyltransferase</fullName>
    </submittedName>
</protein>
<dbReference type="SUPFAM" id="SSF55729">
    <property type="entry name" value="Acyl-CoA N-acyltransferases (Nat)"/>
    <property type="match status" value="1"/>
</dbReference>
<accession>A0A7Y9LR99</accession>
<dbReference type="InterPro" id="IPR025559">
    <property type="entry name" value="Eis_dom"/>
</dbReference>
<dbReference type="InterPro" id="IPR022902">
    <property type="entry name" value="NAcTrfase_Eis"/>
</dbReference>
<dbReference type="SUPFAM" id="SSF55718">
    <property type="entry name" value="SCP-like"/>
    <property type="match status" value="1"/>
</dbReference>
<dbReference type="PANTHER" id="PTHR37817">
    <property type="entry name" value="N-ACETYLTRANSFERASE EIS"/>
    <property type="match status" value="1"/>
</dbReference>
<keyword evidence="7" id="KW-1185">Reference proteome</keyword>
<dbReference type="Gene3D" id="3.30.1050.10">
    <property type="entry name" value="SCP2 sterol-binding domain"/>
    <property type="match status" value="1"/>
</dbReference>
<feature type="binding site" evidence="4">
    <location>
        <begin position="106"/>
        <end position="108"/>
    </location>
    <ligand>
        <name>acetyl-CoA</name>
        <dbReference type="ChEBI" id="CHEBI:57288"/>
    </ligand>
</feature>
<dbReference type="EMBL" id="JACBYQ010000001">
    <property type="protein sequence ID" value="NYE94136.1"/>
    <property type="molecule type" value="Genomic_DNA"/>
</dbReference>
<dbReference type="InterPro" id="IPR036527">
    <property type="entry name" value="SCP2_sterol-bd_dom_sf"/>
</dbReference>
<dbReference type="PROSITE" id="PS51186">
    <property type="entry name" value="GNAT"/>
    <property type="match status" value="1"/>
</dbReference>
<comment type="subunit">
    <text evidence="4">Homohexamer; trimer of dimers.</text>
</comment>
<reference evidence="6 7" key="1">
    <citation type="submission" date="2020-07" db="EMBL/GenBank/DDBJ databases">
        <title>Sequencing the genomes of 1000 actinobacteria strains.</title>
        <authorList>
            <person name="Klenk H.-P."/>
        </authorList>
    </citation>
    <scope>NUCLEOTIDE SEQUENCE [LARGE SCALE GENOMIC DNA]</scope>
    <source>
        <strain evidence="6 7">DSM 102047</strain>
    </source>
</reference>